<protein>
    <submittedName>
        <fullName evidence="1">Uncharacterized protein</fullName>
    </submittedName>
</protein>
<evidence type="ECO:0000313" key="1">
    <source>
        <dbReference type="EMBL" id="KJL46238.1"/>
    </source>
</evidence>
<name>A0A0M2HMU0_9MICO</name>
<dbReference type="AlphaFoldDB" id="A0A0M2HMU0"/>
<dbReference type="EMBL" id="JYJB01000010">
    <property type="protein sequence ID" value="KJL46238.1"/>
    <property type="molecule type" value="Genomic_DNA"/>
</dbReference>
<dbReference type="Proteomes" id="UP000033900">
    <property type="component" value="Unassembled WGS sequence"/>
</dbReference>
<organism evidence="1 2">
    <name type="scientific">Microbacterium hydrocarbonoxydans</name>
    <dbReference type="NCBI Taxonomy" id="273678"/>
    <lineage>
        <taxon>Bacteria</taxon>
        <taxon>Bacillati</taxon>
        <taxon>Actinomycetota</taxon>
        <taxon>Actinomycetes</taxon>
        <taxon>Micrococcales</taxon>
        <taxon>Microbacteriaceae</taxon>
        <taxon>Microbacterium</taxon>
    </lineage>
</organism>
<accession>A0A0M2HMU0</accession>
<dbReference type="STRING" id="273678.RS84_02865"/>
<gene>
    <name evidence="1" type="ORF">RS84_02865</name>
</gene>
<dbReference type="RefSeq" id="WP_045258451.1">
    <property type="nucleotide sequence ID" value="NZ_JYJB01000010.1"/>
</dbReference>
<dbReference type="PATRIC" id="fig|273678.4.peg.2866"/>
<reference evidence="1 2" key="1">
    <citation type="submission" date="2015-02" db="EMBL/GenBank/DDBJ databases">
        <title>Draft genome sequences of ten Microbacterium spp. with emphasis on heavy metal contaminated environments.</title>
        <authorList>
            <person name="Corretto E."/>
        </authorList>
    </citation>
    <scope>NUCLEOTIDE SEQUENCE [LARGE SCALE GENOMIC DNA]</scope>
    <source>
        <strain evidence="1 2">SA35</strain>
    </source>
</reference>
<sequence length="133" mass="14615">MFETTVPQTADTRTLDHYAELLGLTTEQVAPDPWATSTSFSTQGPCVTHSHDLDPIAGFNACITRLIIDGEAGAPEVAVRWGDGVEGEEFYVPADKIPHLIDALRIAHERVNTAPRILRRPVTVGIELLEREK</sequence>
<comment type="caution">
    <text evidence="1">The sequence shown here is derived from an EMBL/GenBank/DDBJ whole genome shotgun (WGS) entry which is preliminary data.</text>
</comment>
<evidence type="ECO:0000313" key="2">
    <source>
        <dbReference type="Proteomes" id="UP000033900"/>
    </source>
</evidence>
<proteinExistence type="predicted"/>
<keyword evidence="2" id="KW-1185">Reference proteome</keyword>